<name>A0A165P4S2_9AGAM</name>
<accession>A0A165P4S2</accession>
<reference evidence="1 2" key="1">
    <citation type="journal article" date="2016" name="Mol. Biol. Evol.">
        <title>Comparative Genomics of Early-Diverging Mushroom-Forming Fungi Provides Insights into the Origins of Lignocellulose Decay Capabilities.</title>
        <authorList>
            <person name="Nagy L.G."/>
            <person name="Riley R."/>
            <person name="Tritt A."/>
            <person name="Adam C."/>
            <person name="Daum C."/>
            <person name="Floudas D."/>
            <person name="Sun H."/>
            <person name="Yadav J.S."/>
            <person name="Pangilinan J."/>
            <person name="Larsson K.H."/>
            <person name="Matsuura K."/>
            <person name="Barry K."/>
            <person name="Labutti K."/>
            <person name="Kuo R."/>
            <person name="Ohm R.A."/>
            <person name="Bhattacharya S.S."/>
            <person name="Shirouzu T."/>
            <person name="Yoshinaga Y."/>
            <person name="Martin F.M."/>
            <person name="Grigoriev I.V."/>
            <person name="Hibbett D.S."/>
        </authorList>
    </citation>
    <scope>NUCLEOTIDE SEQUENCE [LARGE SCALE GENOMIC DNA]</scope>
    <source>
        <strain evidence="1 2">HHB14362 ss-1</strain>
    </source>
</reference>
<dbReference type="OrthoDB" id="10610888at2759"/>
<keyword evidence="2" id="KW-1185">Reference proteome</keyword>
<evidence type="ECO:0000313" key="1">
    <source>
        <dbReference type="EMBL" id="KZT20518.1"/>
    </source>
</evidence>
<dbReference type="EMBL" id="KV425619">
    <property type="protein sequence ID" value="KZT20518.1"/>
    <property type="molecule type" value="Genomic_DNA"/>
</dbReference>
<dbReference type="AlphaFoldDB" id="A0A165P4S2"/>
<organism evidence="1 2">
    <name type="scientific">Neolentinus lepideus HHB14362 ss-1</name>
    <dbReference type="NCBI Taxonomy" id="1314782"/>
    <lineage>
        <taxon>Eukaryota</taxon>
        <taxon>Fungi</taxon>
        <taxon>Dikarya</taxon>
        <taxon>Basidiomycota</taxon>
        <taxon>Agaricomycotina</taxon>
        <taxon>Agaricomycetes</taxon>
        <taxon>Gloeophyllales</taxon>
        <taxon>Gloeophyllaceae</taxon>
        <taxon>Neolentinus</taxon>
    </lineage>
</organism>
<evidence type="ECO:0000313" key="2">
    <source>
        <dbReference type="Proteomes" id="UP000076761"/>
    </source>
</evidence>
<gene>
    <name evidence="1" type="ORF">NEOLEDRAFT_1140627</name>
</gene>
<protein>
    <submittedName>
        <fullName evidence="1">Uncharacterized protein</fullName>
    </submittedName>
</protein>
<dbReference type="InParanoid" id="A0A165P4S2"/>
<dbReference type="Proteomes" id="UP000076761">
    <property type="component" value="Unassembled WGS sequence"/>
</dbReference>
<proteinExistence type="predicted"/>
<sequence>MPRKARTATSVTQITPPRPDHGPWYWYHQPFATISRETLVEVVRRFYFVQQMAATTVQNMGIPVAELEQMYNQKVQEWMTTGYQYPTGVSDDGWRHKFYGRVEEIINRENSDPREYMDVFFACDTALQHIFSRDMSQYRGKPGKITVAAEGSEKALQDWYDAQGRSRPSVSESTLGTIPNTGLARLREVVGSEIYYESVQYKIHACLTASEDVTPVYELRYGPGWKQQKWVPLEELEKMIGKIIL</sequence>